<organism evidence="3 4">
    <name type="scientific">Aromatoleum diolicum</name>
    <dbReference type="NCBI Taxonomy" id="75796"/>
    <lineage>
        <taxon>Bacteria</taxon>
        <taxon>Pseudomonadati</taxon>
        <taxon>Pseudomonadota</taxon>
        <taxon>Betaproteobacteria</taxon>
        <taxon>Rhodocyclales</taxon>
        <taxon>Rhodocyclaceae</taxon>
        <taxon>Aromatoleum</taxon>
    </lineage>
</organism>
<protein>
    <submittedName>
        <fullName evidence="3">C4-dicarboxylate ABC transporter</fullName>
    </submittedName>
</protein>
<dbReference type="PANTHER" id="PTHR33376:SF15">
    <property type="entry name" value="BLL6794 PROTEIN"/>
    <property type="match status" value="1"/>
</dbReference>
<gene>
    <name evidence="3" type="ORF">GPA25_22495</name>
</gene>
<proteinExistence type="predicted"/>
<dbReference type="InterPro" id="IPR038404">
    <property type="entry name" value="TRAP_DctP_sf"/>
</dbReference>
<feature type="chain" id="PRO_5046128878" evidence="2">
    <location>
        <begin position="27"/>
        <end position="349"/>
    </location>
</feature>
<feature type="signal peptide" evidence="2">
    <location>
        <begin position="1"/>
        <end position="26"/>
    </location>
</feature>
<evidence type="ECO:0000313" key="3">
    <source>
        <dbReference type="EMBL" id="NMG77526.1"/>
    </source>
</evidence>
<sequence>MEKRIKLAIRAVVGAALALAVGAASAEVVTLKVAHFLPPGSTAHAKFITPWCEKINKESAGQLKCQIYPAMQLGGTPPQLIDQVRDGVADIVWTLPGYSAGRFPAVEVFELPFMINKAEASSRALWEYVRENKLDQSEFKDVKPILFHVHDGGQLHLVKKPIATLSNFRGLKLRAPTRQTNKFIAALGATPVGMPVPQVSEALSKGVIDGAMMPWEVVPAVKAQEMVKFHSESDPKFRSLYTTAFIFAMNKAKYDSLAPDLKAVIDANGGADASAWVGKVWDESATEARKLAADRGNQFNRIPAEELGAWQRAGQVVYDSWVSEVSAKGYDGKALLKSAQSLVGKYDPL</sequence>
<keyword evidence="4" id="KW-1185">Reference proteome</keyword>
<dbReference type="PANTHER" id="PTHR33376">
    <property type="match status" value="1"/>
</dbReference>
<evidence type="ECO:0000313" key="4">
    <source>
        <dbReference type="Proteomes" id="UP000648984"/>
    </source>
</evidence>
<comment type="caution">
    <text evidence="3">The sequence shown here is derived from an EMBL/GenBank/DDBJ whole genome shotgun (WGS) entry which is preliminary data.</text>
</comment>
<dbReference type="NCBIfam" id="NF037995">
    <property type="entry name" value="TRAP_S1"/>
    <property type="match status" value="1"/>
</dbReference>
<evidence type="ECO:0000256" key="1">
    <source>
        <dbReference type="ARBA" id="ARBA00022729"/>
    </source>
</evidence>
<name>A0ABX1QGF7_9RHOO</name>
<keyword evidence="1 2" id="KW-0732">Signal</keyword>
<evidence type="ECO:0000256" key="2">
    <source>
        <dbReference type="SAM" id="SignalP"/>
    </source>
</evidence>
<dbReference type="Gene3D" id="3.40.190.170">
    <property type="entry name" value="Bacterial extracellular solute-binding protein, family 7"/>
    <property type="match status" value="1"/>
</dbReference>
<dbReference type="EMBL" id="WTVQ01000069">
    <property type="protein sequence ID" value="NMG77526.1"/>
    <property type="molecule type" value="Genomic_DNA"/>
</dbReference>
<dbReference type="Pfam" id="PF03480">
    <property type="entry name" value="DctP"/>
    <property type="match status" value="1"/>
</dbReference>
<dbReference type="InterPro" id="IPR018389">
    <property type="entry name" value="DctP_fam"/>
</dbReference>
<accession>A0ABX1QGF7</accession>
<dbReference type="Proteomes" id="UP000648984">
    <property type="component" value="Unassembled WGS sequence"/>
</dbReference>
<dbReference type="RefSeq" id="WP_169262649.1">
    <property type="nucleotide sequence ID" value="NZ_WTVQ01000069.1"/>
</dbReference>
<dbReference type="CDD" id="cd13665">
    <property type="entry name" value="PBP2_TRAP_Dctp3_4"/>
    <property type="match status" value="1"/>
</dbReference>
<reference evidence="3 4" key="1">
    <citation type="submission" date="2019-12" db="EMBL/GenBank/DDBJ databases">
        <title>Comparative genomics gives insights into the taxonomy of the Azoarcus-Aromatoleum group and reveals separate origins of nif in the plant-associated Azoarcus and non-plant-associated Aromatoleum sub-groups.</title>
        <authorList>
            <person name="Lafos M."/>
            <person name="Maluk M."/>
            <person name="Batista M."/>
            <person name="Junghare M."/>
            <person name="Carmona M."/>
            <person name="Faoro H."/>
            <person name="Cruz L.M."/>
            <person name="Battistoni F."/>
            <person name="De Souza E."/>
            <person name="Pedrosa F."/>
            <person name="Chen W.-M."/>
            <person name="Poole P.S."/>
            <person name="Dixon R.A."/>
            <person name="James E.K."/>
        </authorList>
    </citation>
    <scope>NUCLEOTIDE SEQUENCE [LARGE SCALE GENOMIC DNA]</scope>
    <source>
        <strain evidence="3 4">22Lin</strain>
    </source>
</reference>